<sequence length="418" mass="42533">MSTADLPTAEFPTVRSKPGEQPPRRPRTAVIDVLAHAARAVIGRRSRSMLTAAGIGLGIAATVATVGVTASASAAISDKFDAVRATLVTMRYGEDAARPVTDTAQRVARLNGVVAAGLFCPGRQDRSASRVRVGGENKRVTVAAAQPGALTALGATLVSGRFFDDGHGARREPVALLDTVAAEELGVETAAGPAAPMLIFIDGRSVAVLGVYAAPPGETRLTGAVILPYETCLAPGAADVMAPPEMVIRTSLGAADQVADEAPLALSPQDPDAVIALVPPDLRTFRTGVEGDTRALFLGLAVVSLIIGALGVSNTTLISVLERRAEIGLRRAVGASRRAVGGQFLFESVLLGLAGGVLGTIIGVNITVAVALVKGWLIVLEPPLIAAGPLVGLAVGALAGLYPAWAASRVAPATSLRS</sequence>
<dbReference type="EMBL" id="JACHMN010000002">
    <property type="protein sequence ID" value="MBB5869970.1"/>
    <property type="molecule type" value="Genomic_DNA"/>
</dbReference>
<keyword evidence="3 8" id="KW-0812">Transmembrane</keyword>
<feature type="transmembrane region" description="Helical" evidence="8">
    <location>
        <begin position="295"/>
        <end position="321"/>
    </location>
</feature>
<feature type="transmembrane region" description="Helical" evidence="8">
    <location>
        <begin position="384"/>
        <end position="407"/>
    </location>
</feature>
<evidence type="ECO:0000256" key="5">
    <source>
        <dbReference type="ARBA" id="ARBA00023136"/>
    </source>
</evidence>
<accession>A0A841BT53</accession>
<protein>
    <submittedName>
        <fullName evidence="11">Putative ABC transport system permease protein</fullName>
    </submittedName>
</protein>
<keyword evidence="4 8" id="KW-1133">Transmembrane helix</keyword>
<dbReference type="InterPro" id="IPR003838">
    <property type="entry name" value="ABC3_permease_C"/>
</dbReference>
<feature type="region of interest" description="Disordered" evidence="7">
    <location>
        <begin position="1"/>
        <end position="26"/>
    </location>
</feature>
<proteinExistence type="inferred from homology"/>
<name>A0A841BT53_9ACTN</name>
<dbReference type="PANTHER" id="PTHR30572">
    <property type="entry name" value="MEMBRANE COMPONENT OF TRANSPORTER-RELATED"/>
    <property type="match status" value="1"/>
</dbReference>
<feature type="transmembrane region" description="Helical" evidence="8">
    <location>
        <begin position="49"/>
        <end position="70"/>
    </location>
</feature>
<evidence type="ECO:0000256" key="6">
    <source>
        <dbReference type="ARBA" id="ARBA00038076"/>
    </source>
</evidence>
<evidence type="ECO:0000256" key="7">
    <source>
        <dbReference type="SAM" id="MobiDB-lite"/>
    </source>
</evidence>
<evidence type="ECO:0000256" key="3">
    <source>
        <dbReference type="ARBA" id="ARBA00022692"/>
    </source>
</evidence>
<evidence type="ECO:0000259" key="10">
    <source>
        <dbReference type="Pfam" id="PF12704"/>
    </source>
</evidence>
<dbReference type="RefSeq" id="WP_184837006.1">
    <property type="nucleotide sequence ID" value="NZ_JACHMN010000002.1"/>
</dbReference>
<comment type="similarity">
    <text evidence="6">Belongs to the ABC-4 integral membrane protein family.</text>
</comment>
<evidence type="ECO:0000313" key="12">
    <source>
        <dbReference type="Proteomes" id="UP000587527"/>
    </source>
</evidence>
<dbReference type="GO" id="GO:0022857">
    <property type="term" value="F:transmembrane transporter activity"/>
    <property type="evidence" value="ECO:0007669"/>
    <property type="project" value="TreeGrafter"/>
</dbReference>
<dbReference type="PANTHER" id="PTHR30572:SF4">
    <property type="entry name" value="ABC TRANSPORTER PERMEASE YTRF"/>
    <property type="match status" value="1"/>
</dbReference>
<comment type="caution">
    <text evidence="11">The sequence shown here is derived from an EMBL/GenBank/DDBJ whole genome shotgun (WGS) entry which is preliminary data.</text>
</comment>
<evidence type="ECO:0000256" key="1">
    <source>
        <dbReference type="ARBA" id="ARBA00004651"/>
    </source>
</evidence>
<dbReference type="AlphaFoldDB" id="A0A841BT53"/>
<dbReference type="Proteomes" id="UP000587527">
    <property type="component" value="Unassembled WGS sequence"/>
</dbReference>
<feature type="transmembrane region" description="Helical" evidence="8">
    <location>
        <begin position="344"/>
        <end position="372"/>
    </location>
</feature>
<evidence type="ECO:0000256" key="4">
    <source>
        <dbReference type="ARBA" id="ARBA00022989"/>
    </source>
</evidence>
<keyword evidence="5 8" id="KW-0472">Membrane</keyword>
<keyword evidence="2" id="KW-1003">Cell membrane</keyword>
<dbReference type="InterPro" id="IPR025857">
    <property type="entry name" value="MacB_PCD"/>
</dbReference>
<dbReference type="InterPro" id="IPR050250">
    <property type="entry name" value="Macrolide_Exporter_MacB"/>
</dbReference>
<evidence type="ECO:0000256" key="2">
    <source>
        <dbReference type="ARBA" id="ARBA00022475"/>
    </source>
</evidence>
<dbReference type="GO" id="GO:0005886">
    <property type="term" value="C:plasma membrane"/>
    <property type="evidence" value="ECO:0007669"/>
    <property type="project" value="UniProtKB-SubCell"/>
</dbReference>
<dbReference type="Pfam" id="PF12704">
    <property type="entry name" value="MacB_PCD"/>
    <property type="match status" value="1"/>
</dbReference>
<organism evidence="11 12">
    <name type="scientific">Allocatelliglobosispora scoriae</name>
    <dbReference type="NCBI Taxonomy" id="643052"/>
    <lineage>
        <taxon>Bacteria</taxon>
        <taxon>Bacillati</taxon>
        <taxon>Actinomycetota</taxon>
        <taxon>Actinomycetes</taxon>
        <taxon>Micromonosporales</taxon>
        <taxon>Micromonosporaceae</taxon>
        <taxon>Allocatelliglobosispora</taxon>
    </lineage>
</organism>
<feature type="domain" description="MacB-like periplasmic core" evidence="10">
    <location>
        <begin position="48"/>
        <end position="234"/>
    </location>
</feature>
<comment type="subcellular location">
    <subcellularLocation>
        <location evidence="1">Cell membrane</location>
        <topology evidence="1">Multi-pass membrane protein</topology>
    </subcellularLocation>
</comment>
<dbReference type="Pfam" id="PF02687">
    <property type="entry name" value="FtsX"/>
    <property type="match status" value="1"/>
</dbReference>
<evidence type="ECO:0000259" key="9">
    <source>
        <dbReference type="Pfam" id="PF02687"/>
    </source>
</evidence>
<keyword evidence="12" id="KW-1185">Reference proteome</keyword>
<feature type="domain" description="ABC3 transporter permease C-terminal" evidence="9">
    <location>
        <begin position="300"/>
        <end position="410"/>
    </location>
</feature>
<evidence type="ECO:0000256" key="8">
    <source>
        <dbReference type="SAM" id="Phobius"/>
    </source>
</evidence>
<evidence type="ECO:0000313" key="11">
    <source>
        <dbReference type="EMBL" id="MBB5869970.1"/>
    </source>
</evidence>
<gene>
    <name evidence="11" type="ORF">F4553_003349</name>
</gene>
<reference evidence="11 12" key="1">
    <citation type="submission" date="2020-08" db="EMBL/GenBank/DDBJ databases">
        <title>Sequencing the genomes of 1000 actinobacteria strains.</title>
        <authorList>
            <person name="Klenk H.-P."/>
        </authorList>
    </citation>
    <scope>NUCLEOTIDE SEQUENCE [LARGE SCALE GENOMIC DNA]</scope>
    <source>
        <strain evidence="11 12">DSM 45362</strain>
    </source>
</reference>